<evidence type="ECO:0000313" key="2">
    <source>
        <dbReference type="EMBL" id="KJK73861.1"/>
    </source>
</evidence>
<gene>
    <name evidence="2" type="ORF">H634G_10867</name>
</gene>
<feature type="domain" description="F-box" evidence="1">
    <location>
        <begin position="15"/>
        <end position="62"/>
    </location>
</feature>
<dbReference type="PANTHER" id="PTHR31350:SF27">
    <property type="entry name" value="HEMIMETHYLATED DNA-BINDING DOMAIN-CONTAINING PROTEIN"/>
    <property type="match status" value="1"/>
</dbReference>
<dbReference type="InterPro" id="IPR032698">
    <property type="entry name" value="SirB1_N"/>
</dbReference>
<dbReference type="GO" id="GO:0003677">
    <property type="term" value="F:DNA binding"/>
    <property type="evidence" value="ECO:0007669"/>
    <property type="project" value="InterPro"/>
</dbReference>
<dbReference type="Pfam" id="PF13369">
    <property type="entry name" value="Transglut_core2"/>
    <property type="match status" value="1"/>
</dbReference>
<keyword evidence="3" id="KW-1185">Reference proteome</keyword>
<dbReference type="InterPro" id="IPR036623">
    <property type="entry name" value="Hemimethylated_DNA-bd_sf"/>
</dbReference>
<protein>
    <recommendedName>
        <fullName evidence="1">F-box domain-containing protein</fullName>
    </recommendedName>
</protein>
<dbReference type="Proteomes" id="UP000054544">
    <property type="component" value="Unassembled WGS sequence"/>
</dbReference>
<dbReference type="Gene3D" id="2.30.30.390">
    <property type="entry name" value="Hemimethylated DNA-binding domain"/>
    <property type="match status" value="1"/>
</dbReference>
<name>A0A0D9NIY6_METAN</name>
<dbReference type="InterPro" id="IPR001810">
    <property type="entry name" value="F-box_dom"/>
</dbReference>
<dbReference type="SUPFAM" id="SSF81383">
    <property type="entry name" value="F-box domain"/>
    <property type="match status" value="1"/>
</dbReference>
<dbReference type="OrthoDB" id="28868at2759"/>
<dbReference type="SUPFAM" id="SSF141255">
    <property type="entry name" value="YccV-like"/>
    <property type="match status" value="1"/>
</dbReference>
<organism evidence="2 3">
    <name type="scientific">Metarhizium anisopliae BRIP 53293</name>
    <dbReference type="NCBI Taxonomy" id="1291518"/>
    <lineage>
        <taxon>Eukaryota</taxon>
        <taxon>Fungi</taxon>
        <taxon>Dikarya</taxon>
        <taxon>Ascomycota</taxon>
        <taxon>Pezizomycotina</taxon>
        <taxon>Sordariomycetes</taxon>
        <taxon>Hypocreomycetidae</taxon>
        <taxon>Hypocreales</taxon>
        <taxon>Clavicipitaceae</taxon>
        <taxon>Metarhizium</taxon>
    </lineage>
</organism>
<dbReference type="Pfam" id="PF08755">
    <property type="entry name" value="YccV-like"/>
    <property type="match status" value="1"/>
</dbReference>
<proteinExistence type="predicted"/>
<dbReference type="PANTHER" id="PTHR31350">
    <property type="entry name" value="SI:DKEY-261L7.2"/>
    <property type="match status" value="1"/>
</dbReference>
<dbReference type="PROSITE" id="PS50181">
    <property type="entry name" value="FBOX"/>
    <property type="match status" value="1"/>
</dbReference>
<accession>A0A0D9NIY6</accession>
<dbReference type="EMBL" id="KE384773">
    <property type="protein sequence ID" value="KJK73861.1"/>
    <property type="molecule type" value="Genomic_DNA"/>
</dbReference>
<dbReference type="STRING" id="1291518.A0A0D9NIY6"/>
<dbReference type="AlphaFoldDB" id="A0A0D9NIY6"/>
<dbReference type="InterPro" id="IPR036047">
    <property type="entry name" value="F-box-like_dom_sf"/>
</dbReference>
<dbReference type="Gene3D" id="1.20.1280.50">
    <property type="match status" value="1"/>
</dbReference>
<evidence type="ECO:0000259" key="1">
    <source>
        <dbReference type="PROSITE" id="PS50181"/>
    </source>
</evidence>
<reference evidence="3" key="1">
    <citation type="journal article" date="2014" name="BMC Genomics">
        <title>The genome sequence of the biocontrol fungus Metarhizium anisopliae and comparative genomics of Metarhizium species.</title>
        <authorList>
            <person name="Pattemore J.A."/>
            <person name="Hane J.K."/>
            <person name="Williams A.H."/>
            <person name="Wilson B.A."/>
            <person name="Stodart B.J."/>
            <person name="Ash G.J."/>
        </authorList>
    </citation>
    <scope>NUCLEOTIDE SEQUENCE [LARGE SCALE GENOMIC DNA]</scope>
    <source>
        <strain evidence="3">BRIP 53293</strain>
    </source>
</reference>
<evidence type="ECO:0000313" key="3">
    <source>
        <dbReference type="Proteomes" id="UP000054544"/>
    </source>
</evidence>
<dbReference type="InterPro" id="IPR011722">
    <property type="entry name" value="Hemimethylated_DNA-bd_dom"/>
</dbReference>
<sequence length="582" mass="66907">MPSDIYADDDKLPDTGSLGRFPDDIIQHLLRFVLPEDNLQCFQLLCHRCYRLANDGLLWRYHCRSTFRYWRPDHSFGEKLQATVASVDWKYLFLLRTRSNHIVSQLLDGIVETKVGRFKKIEKICRLGYDAKDFLLVQCHIHESAPDVLARRYFSNVILDNIHRSIALEEWSRLGLDRDSLSAQVAAQRLERALGAFDMFVLHDQTGDLDDISQMLDDILARFRVSCTDLSELTTRETALALNRWVRANNLTGLRRPELNYRNLRNCLIGQALRHEEHESIPLISSAIFCSLAARLGLNAQCCALHSHVYAIVFAQSGYTLDGDVVDGYHEQPERMYLDPYGLDNEVPASDLQDLLAHYAWQTSTDAFLAPAPPQTMVLRTAQNIKATFARILELQDDAHPELSQLLRGNDAMNVDAALYSAMWSSLMLTPPNTFEWNDRLASFLHRFAGSWPEDVWLVEKYLWPMYNSFTALRHGFARHVNRGLGDPWDHWRLVRDQDDLIPPMSRRDLEGNQSVPFKIGQVFRHRRYGWIGVITGWPDQGTQHLHVATSRDTDDESDTAAPGEHPRVAARLPNQFYFMCL</sequence>